<evidence type="ECO:0000313" key="2">
    <source>
        <dbReference type="EMBL" id="KZF21984.1"/>
    </source>
</evidence>
<evidence type="ECO:0000313" key="3">
    <source>
        <dbReference type="Proteomes" id="UP000076632"/>
    </source>
</evidence>
<protein>
    <recommendedName>
        <fullName evidence="1">N-acetyltransferase domain-containing protein</fullName>
    </recommendedName>
</protein>
<dbReference type="InterPro" id="IPR052523">
    <property type="entry name" value="Trichothecene_AcTrans"/>
</dbReference>
<accession>A0A165GBC3</accession>
<dbReference type="PANTHER" id="PTHR42791:SF2">
    <property type="entry name" value="N-ACETYLTRANSFERASE DOMAIN-CONTAINING PROTEIN"/>
    <property type="match status" value="1"/>
</dbReference>
<feature type="domain" description="N-acetyltransferase" evidence="1">
    <location>
        <begin position="73"/>
        <end position="230"/>
    </location>
</feature>
<dbReference type="OMA" id="EAWWRLS"/>
<dbReference type="EMBL" id="KV407459">
    <property type="protein sequence ID" value="KZF21984.1"/>
    <property type="molecule type" value="Genomic_DNA"/>
</dbReference>
<gene>
    <name evidence="2" type="ORF">L228DRAFT_283185</name>
</gene>
<evidence type="ECO:0000259" key="1">
    <source>
        <dbReference type="PROSITE" id="PS51186"/>
    </source>
</evidence>
<proteinExistence type="predicted"/>
<dbReference type="Pfam" id="PF00583">
    <property type="entry name" value="Acetyltransf_1"/>
    <property type="match status" value="1"/>
</dbReference>
<dbReference type="InterPro" id="IPR000182">
    <property type="entry name" value="GNAT_dom"/>
</dbReference>
<sequence>MSFAIQPCSPADAPGLAATMMGARLTDPHWVFLWKDPCPQDIIARASERLPWNLISGRDTKRHQKVINVETGKVVGYARWSLPPDLAKAGNVWLEAQVAEPSRVDLEIYEKNFKANTDNGRLIGLKTGAMIGFRSAPLEAADARIMRDGPFLMMDYLTTDPAFWRRGIASMLVQSGLKVADRYGIKTYAMSEPAGLKVYLNHGFKLVETVSTDYSKYGGTEPLVEYFLVREPVSLQPR</sequence>
<dbReference type="SUPFAM" id="SSF55729">
    <property type="entry name" value="Acyl-CoA N-acyltransferases (Nat)"/>
    <property type="match status" value="1"/>
</dbReference>
<dbReference type="InParanoid" id="A0A165GBC3"/>
<reference evidence="2 3" key="1">
    <citation type="journal article" date="2016" name="Fungal Biol.">
        <title>The genome of Xylona heveae provides a window into fungal endophytism.</title>
        <authorList>
            <person name="Gazis R."/>
            <person name="Kuo A."/>
            <person name="Riley R."/>
            <person name="LaButti K."/>
            <person name="Lipzen A."/>
            <person name="Lin J."/>
            <person name="Amirebrahimi M."/>
            <person name="Hesse C.N."/>
            <person name="Spatafora J.W."/>
            <person name="Henrissat B."/>
            <person name="Hainaut M."/>
            <person name="Grigoriev I.V."/>
            <person name="Hibbett D.S."/>
        </authorList>
    </citation>
    <scope>NUCLEOTIDE SEQUENCE [LARGE SCALE GENOMIC DNA]</scope>
    <source>
        <strain evidence="2 3">TC161</strain>
    </source>
</reference>
<dbReference type="RefSeq" id="XP_018187539.1">
    <property type="nucleotide sequence ID" value="XM_018336088.1"/>
</dbReference>
<dbReference type="AlphaFoldDB" id="A0A165GBC3"/>
<dbReference type="PROSITE" id="PS51186">
    <property type="entry name" value="GNAT"/>
    <property type="match status" value="1"/>
</dbReference>
<organism evidence="2 3">
    <name type="scientific">Xylona heveae (strain CBS 132557 / TC161)</name>
    <dbReference type="NCBI Taxonomy" id="1328760"/>
    <lineage>
        <taxon>Eukaryota</taxon>
        <taxon>Fungi</taxon>
        <taxon>Dikarya</taxon>
        <taxon>Ascomycota</taxon>
        <taxon>Pezizomycotina</taxon>
        <taxon>Xylonomycetes</taxon>
        <taxon>Xylonales</taxon>
        <taxon>Xylonaceae</taxon>
        <taxon>Xylona</taxon>
    </lineage>
</organism>
<dbReference type="GeneID" id="28901225"/>
<dbReference type="PANTHER" id="PTHR42791">
    <property type="entry name" value="GNAT FAMILY ACETYLTRANSFERASE"/>
    <property type="match status" value="1"/>
</dbReference>
<dbReference type="STRING" id="1328760.A0A165GBC3"/>
<dbReference type="InterPro" id="IPR016181">
    <property type="entry name" value="Acyl_CoA_acyltransferase"/>
</dbReference>
<dbReference type="GO" id="GO:0016747">
    <property type="term" value="F:acyltransferase activity, transferring groups other than amino-acyl groups"/>
    <property type="evidence" value="ECO:0007669"/>
    <property type="project" value="InterPro"/>
</dbReference>
<dbReference type="CDD" id="cd04301">
    <property type="entry name" value="NAT_SF"/>
    <property type="match status" value="1"/>
</dbReference>
<dbReference type="Gene3D" id="3.40.630.30">
    <property type="match status" value="1"/>
</dbReference>
<name>A0A165GBC3_XYLHT</name>
<dbReference type="OrthoDB" id="61113at2759"/>
<keyword evidence="3" id="KW-1185">Reference proteome</keyword>
<dbReference type="Proteomes" id="UP000076632">
    <property type="component" value="Unassembled WGS sequence"/>
</dbReference>